<dbReference type="PANTHER" id="PTHR35789:SF1">
    <property type="entry name" value="SPORE GERMINATION PROTEIN B3"/>
    <property type="match status" value="1"/>
</dbReference>
<dbReference type="InterPro" id="IPR057336">
    <property type="entry name" value="GerAC_N"/>
</dbReference>
<dbReference type="Gene3D" id="3.30.300.210">
    <property type="entry name" value="Nutrient germinant receptor protein C, domain 3"/>
    <property type="match status" value="1"/>
</dbReference>
<gene>
    <name evidence="11" type="ORF">NDK43_02535</name>
</gene>
<evidence type="ECO:0000256" key="1">
    <source>
        <dbReference type="ARBA" id="ARBA00004635"/>
    </source>
</evidence>
<comment type="similarity">
    <text evidence="2">Belongs to the GerABKC lipoprotein family.</text>
</comment>
<evidence type="ECO:0000256" key="3">
    <source>
        <dbReference type="ARBA" id="ARBA00022544"/>
    </source>
</evidence>
<keyword evidence="7" id="KW-0449">Lipoprotein</keyword>
<evidence type="ECO:0000259" key="10">
    <source>
        <dbReference type="Pfam" id="PF25198"/>
    </source>
</evidence>
<comment type="subcellular location">
    <subcellularLocation>
        <location evidence="1">Membrane</location>
        <topology evidence="1">Lipid-anchor</topology>
    </subcellularLocation>
</comment>
<evidence type="ECO:0000256" key="8">
    <source>
        <dbReference type="SAM" id="SignalP"/>
    </source>
</evidence>
<evidence type="ECO:0000256" key="4">
    <source>
        <dbReference type="ARBA" id="ARBA00022729"/>
    </source>
</evidence>
<dbReference type="InterPro" id="IPR038501">
    <property type="entry name" value="Spore_GerAC_C_sf"/>
</dbReference>
<feature type="domain" description="Spore germination GerAC-like C-terminal" evidence="9">
    <location>
        <begin position="220"/>
        <end position="377"/>
    </location>
</feature>
<organism evidence="11 12">
    <name type="scientific">Neobacillus pocheonensis</name>
    <dbReference type="NCBI Taxonomy" id="363869"/>
    <lineage>
        <taxon>Bacteria</taxon>
        <taxon>Bacillati</taxon>
        <taxon>Bacillota</taxon>
        <taxon>Bacilli</taxon>
        <taxon>Bacillales</taxon>
        <taxon>Bacillaceae</taxon>
        <taxon>Neobacillus</taxon>
    </lineage>
</organism>
<keyword evidence="4 8" id="KW-0732">Signal</keyword>
<dbReference type="Pfam" id="PF05504">
    <property type="entry name" value="Spore_GerAC"/>
    <property type="match status" value="1"/>
</dbReference>
<evidence type="ECO:0000256" key="2">
    <source>
        <dbReference type="ARBA" id="ARBA00007886"/>
    </source>
</evidence>
<evidence type="ECO:0000259" key="9">
    <source>
        <dbReference type="Pfam" id="PF05504"/>
    </source>
</evidence>
<keyword evidence="3" id="KW-0309">Germination</keyword>
<dbReference type="InterPro" id="IPR046953">
    <property type="entry name" value="Spore_GerAC-like_C"/>
</dbReference>
<comment type="caution">
    <text evidence="11">The sequence shown here is derived from an EMBL/GenBank/DDBJ whole genome shotgun (WGS) entry which is preliminary data.</text>
</comment>
<dbReference type="Proteomes" id="UP001523262">
    <property type="component" value="Unassembled WGS sequence"/>
</dbReference>
<keyword evidence="6" id="KW-0564">Palmitate</keyword>
<feature type="domain" description="Spore germination protein N-terminal" evidence="10">
    <location>
        <begin position="27"/>
        <end position="201"/>
    </location>
</feature>
<proteinExistence type="inferred from homology"/>
<sequence length="392" mass="45020">MTKILFQRKLLIVFASIFLLSGCWDTRAADNVLFINALGIDFQDNQYVIYPQFINFSTFAKQEGPANRAPQPIFIGKGKAKLLDEAAFEFYKTAQQQVSWEHIKTIIFSENVLKNGDIGQIDEFFARFFQFRNTMWTFGTKESVQDVLATGTILNISPLFTVMNIPSETVKNYSIFRPVKFFKFRANFYEPGMTTQIPFLSIAKKEWKADKKNFPLLQYSGSAFVAAGHYKGYLSDKELSGLKWTERGLARAPVILKKDGESVAELILKKPKVKTQAYTKNGEPYFRMKINLEGDIFQIVKYMPSKTFEKIAEETLKKEIVGTYKNGLKKGIDVYHLSQILYRDDVNTWKKYKKNGIVPLSPSSFAVNVNVKILTSGQWKQTNLKKPFTHER</sequence>
<evidence type="ECO:0000313" key="11">
    <source>
        <dbReference type="EMBL" id="MCM2531481.1"/>
    </source>
</evidence>
<dbReference type="PANTHER" id="PTHR35789">
    <property type="entry name" value="SPORE GERMINATION PROTEIN B3"/>
    <property type="match status" value="1"/>
</dbReference>
<dbReference type="InterPro" id="IPR008844">
    <property type="entry name" value="Spore_GerAC-like"/>
</dbReference>
<feature type="signal peptide" evidence="8">
    <location>
        <begin position="1"/>
        <end position="28"/>
    </location>
</feature>
<evidence type="ECO:0000313" key="12">
    <source>
        <dbReference type="Proteomes" id="UP001523262"/>
    </source>
</evidence>
<dbReference type="NCBIfam" id="TIGR02887">
    <property type="entry name" value="spore_ger_x_C"/>
    <property type="match status" value="1"/>
</dbReference>
<feature type="chain" id="PRO_5047450387" evidence="8">
    <location>
        <begin position="29"/>
        <end position="392"/>
    </location>
</feature>
<protein>
    <submittedName>
        <fullName evidence="11">Ger(X)C family spore germination protein</fullName>
    </submittedName>
</protein>
<keyword evidence="12" id="KW-1185">Reference proteome</keyword>
<dbReference type="PROSITE" id="PS51257">
    <property type="entry name" value="PROKAR_LIPOPROTEIN"/>
    <property type="match status" value="1"/>
</dbReference>
<evidence type="ECO:0000256" key="7">
    <source>
        <dbReference type="ARBA" id="ARBA00023288"/>
    </source>
</evidence>
<evidence type="ECO:0000256" key="5">
    <source>
        <dbReference type="ARBA" id="ARBA00023136"/>
    </source>
</evidence>
<dbReference type="Pfam" id="PF25198">
    <property type="entry name" value="Spore_GerAC_N"/>
    <property type="match status" value="1"/>
</dbReference>
<evidence type="ECO:0000256" key="6">
    <source>
        <dbReference type="ARBA" id="ARBA00023139"/>
    </source>
</evidence>
<accession>A0ABT0W562</accession>
<keyword evidence="5" id="KW-0472">Membrane</keyword>
<name>A0ABT0W562_9BACI</name>
<dbReference type="EMBL" id="JAMQCR010000001">
    <property type="protein sequence ID" value="MCM2531481.1"/>
    <property type="molecule type" value="Genomic_DNA"/>
</dbReference>
<reference evidence="11 12" key="1">
    <citation type="submission" date="2022-06" db="EMBL/GenBank/DDBJ databases">
        <authorList>
            <person name="Jeon C.O."/>
        </authorList>
    </citation>
    <scope>NUCLEOTIDE SEQUENCE [LARGE SCALE GENOMIC DNA]</scope>
    <source>
        <strain evidence="11 12">KCTC 13943</strain>
    </source>
</reference>